<dbReference type="Proteomes" id="UP000179241">
    <property type="component" value="Unassembled WGS sequence"/>
</dbReference>
<proteinExistence type="predicted"/>
<name>A0A1F8CMF2_9BACT</name>
<organism evidence="1 2">
    <name type="scientific">Candidatus Woesebacteria bacterium RIFOXYA1_FULL_43_9</name>
    <dbReference type="NCBI Taxonomy" id="1802534"/>
    <lineage>
        <taxon>Bacteria</taxon>
        <taxon>Candidatus Woeseibacteriota</taxon>
    </lineage>
</organism>
<accession>A0A1F8CMF2</accession>
<protein>
    <submittedName>
        <fullName evidence="1">Uncharacterized protein</fullName>
    </submittedName>
</protein>
<gene>
    <name evidence="1" type="ORF">A2188_02335</name>
</gene>
<dbReference type="AlphaFoldDB" id="A0A1F8CMF2"/>
<sequence>MKAKIKTEEVKKGAWRLTVILPTKLEENALVGGEKQLFESLFPSQERAYESGRKFLTDKGFKESELEYE</sequence>
<reference evidence="1 2" key="1">
    <citation type="journal article" date="2016" name="Nat. Commun.">
        <title>Thousands of microbial genomes shed light on interconnected biogeochemical processes in an aquifer system.</title>
        <authorList>
            <person name="Anantharaman K."/>
            <person name="Brown C.T."/>
            <person name="Hug L.A."/>
            <person name="Sharon I."/>
            <person name="Castelle C.J."/>
            <person name="Probst A.J."/>
            <person name="Thomas B.C."/>
            <person name="Singh A."/>
            <person name="Wilkins M.J."/>
            <person name="Karaoz U."/>
            <person name="Brodie E.L."/>
            <person name="Williams K.H."/>
            <person name="Hubbard S.S."/>
            <person name="Banfield J.F."/>
        </authorList>
    </citation>
    <scope>NUCLEOTIDE SEQUENCE [LARGE SCALE GENOMIC DNA]</scope>
</reference>
<dbReference type="EMBL" id="MGHU01000017">
    <property type="protein sequence ID" value="OGM77523.1"/>
    <property type="molecule type" value="Genomic_DNA"/>
</dbReference>
<evidence type="ECO:0000313" key="1">
    <source>
        <dbReference type="EMBL" id="OGM77523.1"/>
    </source>
</evidence>
<evidence type="ECO:0000313" key="2">
    <source>
        <dbReference type="Proteomes" id="UP000179241"/>
    </source>
</evidence>
<comment type="caution">
    <text evidence="1">The sequence shown here is derived from an EMBL/GenBank/DDBJ whole genome shotgun (WGS) entry which is preliminary data.</text>
</comment>